<evidence type="ECO:0000256" key="3">
    <source>
        <dbReference type="ARBA" id="ARBA00006171"/>
    </source>
</evidence>
<dbReference type="GO" id="GO:0006281">
    <property type="term" value="P:DNA repair"/>
    <property type="evidence" value="ECO:0007669"/>
    <property type="project" value="TreeGrafter"/>
</dbReference>
<protein>
    <recommendedName>
        <fullName evidence="4">phosphoglycolate phosphatase</fullName>
        <ecNumber evidence="4">3.1.3.18</ecNumber>
    </recommendedName>
</protein>
<dbReference type="SFLD" id="SFLDG01129">
    <property type="entry name" value="C1.5:_HAD__Beta-PGM__Phosphata"/>
    <property type="match status" value="1"/>
</dbReference>
<dbReference type="PANTHER" id="PTHR43434">
    <property type="entry name" value="PHOSPHOGLYCOLATE PHOSPHATASE"/>
    <property type="match status" value="1"/>
</dbReference>
<evidence type="ECO:0000256" key="2">
    <source>
        <dbReference type="ARBA" id="ARBA00004818"/>
    </source>
</evidence>
<dbReference type="EMBL" id="BJUZ01000001">
    <property type="protein sequence ID" value="GEK92333.1"/>
    <property type="molecule type" value="Genomic_DNA"/>
</dbReference>
<dbReference type="EC" id="3.1.3.18" evidence="4"/>
<gene>
    <name evidence="5" type="primary">gph</name>
    <name evidence="5" type="ORF">GWA01_01030</name>
</gene>
<dbReference type="InterPro" id="IPR036412">
    <property type="entry name" value="HAD-like_sf"/>
</dbReference>
<dbReference type="GO" id="GO:0008967">
    <property type="term" value="F:phosphoglycolate phosphatase activity"/>
    <property type="evidence" value="ECO:0007669"/>
    <property type="project" value="UniProtKB-EC"/>
</dbReference>
<dbReference type="Pfam" id="PF13419">
    <property type="entry name" value="HAD_2"/>
    <property type="match status" value="1"/>
</dbReference>
<comment type="caution">
    <text evidence="5">The sequence shown here is derived from an EMBL/GenBank/DDBJ whole genome shotgun (WGS) entry which is preliminary data.</text>
</comment>
<accession>A0A511AYD0</accession>
<evidence type="ECO:0000256" key="1">
    <source>
        <dbReference type="ARBA" id="ARBA00000830"/>
    </source>
</evidence>
<dbReference type="OrthoDB" id="9793014at2"/>
<dbReference type="InterPro" id="IPR041492">
    <property type="entry name" value="HAD_2"/>
</dbReference>
<dbReference type="InterPro" id="IPR023198">
    <property type="entry name" value="PGP-like_dom2"/>
</dbReference>
<evidence type="ECO:0000313" key="5">
    <source>
        <dbReference type="EMBL" id="GEK92333.1"/>
    </source>
</evidence>
<proteinExistence type="inferred from homology"/>
<dbReference type="SUPFAM" id="SSF56784">
    <property type="entry name" value="HAD-like"/>
    <property type="match status" value="1"/>
</dbReference>
<dbReference type="Gene3D" id="3.40.50.1000">
    <property type="entry name" value="HAD superfamily/HAD-like"/>
    <property type="match status" value="1"/>
</dbReference>
<organism evidence="5 6">
    <name type="scientific">Gluconobacter wancherniae NBRC 103581</name>
    <dbReference type="NCBI Taxonomy" id="656744"/>
    <lineage>
        <taxon>Bacteria</taxon>
        <taxon>Pseudomonadati</taxon>
        <taxon>Pseudomonadota</taxon>
        <taxon>Alphaproteobacteria</taxon>
        <taxon>Acetobacterales</taxon>
        <taxon>Acetobacteraceae</taxon>
        <taxon>Gluconobacter</taxon>
    </lineage>
</organism>
<comment type="pathway">
    <text evidence="2">Organic acid metabolism; glycolate biosynthesis; glycolate from 2-phosphoglycolate: step 1/1.</text>
</comment>
<reference evidence="5 6" key="1">
    <citation type="submission" date="2019-07" db="EMBL/GenBank/DDBJ databases">
        <title>Whole genome shotgun sequence of Gluconobacter wancherniae NBRC 103581.</title>
        <authorList>
            <person name="Hosoyama A."/>
            <person name="Uohara A."/>
            <person name="Ohji S."/>
            <person name="Ichikawa N."/>
        </authorList>
    </citation>
    <scope>NUCLEOTIDE SEQUENCE [LARGE SCALE GENOMIC DNA]</scope>
    <source>
        <strain evidence="5 6">NBRC 103581</strain>
    </source>
</reference>
<dbReference type="Gene3D" id="1.10.150.240">
    <property type="entry name" value="Putative phosphatase, domain 2"/>
    <property type="match status" value="1"/>
</dbReference>
<dbReference type="Proteomes" id="UP000321230">
    <property type="component" value="Unassembled WGS sequence"/>
</dbReference>
<sequence>MTRFPIVLLDYDGTLAETRPAILRSLAVALKECDVPPPPLEELAQELARGATLGELFRTLMPGSTAEQEQHFIAAYRNHYPAADQEETFLFDGAAEMIEGLHRLGIKPVILSNKHRPFVDASLERFGLTGRVAAVLGSEPSQPAKPDARVMTDRVLPLFPGAAIEDFLMVGDTVTDIRFAQAAGIAVCWVSYGHGLEQACRGLKPNFEISDVRDLLKLVG</sequence>
<evidence type="ECO:0000256" key="4">
    <source>
        <dbReference type="ARBA" id="ARBA00013078"/>
    </source>
</evidence>
<keyword evidence="6" id="KW-1185">Reference proteome</keyword>
<dbReference type="InterPro" id="IPR023214">
    <property type="entry name" value="HAD_sf"/>
</dbReference>
<dbReference type="SFLD" id="SFLDS00003">
    <property type="entry name" value="Haloacid_Dehalogenase"/>
    <property type="match status" value="1"/>
</dbReference>
<name>A0A511AYD0_9PROT</name>
<comment type="similarity">
    <text evidence="3">Belongs to the HAD-like hydrolase superfamily. CbbY/CbbZ/Gph/YieH family.</text>
</comment>
<dbReference type="AlphaFoldDB" id="A0A511AYD0"/>
<dbReference type="PANTHER" id="PTHR43434:SF1">
    <property type="entry name" value="PHOSPHOGLYCOLATE PHOSPHATASE"/>
    <property type="match status" value="1"/>
</dbReference>
<evidence type="ECO:0000313" key="6">
    <source>
        <dbReference type="Proteomes" id="UP000321230"/>
    </source>
</evidence>
<dbReference type="RefSeq" id="WP_146792978.1">
    <property type="nucleotide sequence ID" value="NZ_BARC01000005.1"/>
</dbReference>
<comment type="catalytic activity">
    <reaction evidence="1">
        <text>2-phosphoglycolate + H2O = glycolate + phosphate</text>
        <dbReference type="Rhea" id="RHEA:14369"/>
        <dbReference type="ChEBI" id="CHEBI:15377"/>
        <dbReference type="ChEBI" id="CHEBI:29805"/>
        <dbReference type="ChEBI" id="CHEBI:43474"/>
        <dbReference type="ChEBI" id="CHEBI:58033"/>
        <dbReference type="EC" id="3.1.3.18"/>
    </reaction>
</comment>
<dbReference type="InterPro" id="IPR050155">
    <property type="entry name" value="HAD-like_hydrolase_sf"/>
</dbReference>